<keyword evidence="2" id="KW-0812">Transmembrane</keyword>
<feature type="transmembrane region" description="Helical" evidence="2">
    <location>
        <begin position="131"/>
        <end position="153"/>
    </location>
</feature>
<dbReference type="PANTHER" id="PTHR40465">
    <property type="entry name" value="CHROMOSOME 1, WHOLE GENOME SHOTGUN SEQUENCE"/>
    <property type="match status" value="1"/>
</dbReference>
<keyword evidence="5" id="KW-1185">Reference proteome</keyword>
<keyword evidence="2" id="KW-1133">Transmembrane helix</keyword>
<dbReference type="EMBL" id="JAODAN010000012">
    <property type="protein sequence ID" value="KAK1920920.1"/>
    <property type="molecule type" value="Genomic_DNA"/>
</dbReference>
<proteinExistence type="predicted"/>
<accession>A0AAD9FIT3</accession>
<feature type="region of interest" description="Disordered" evidence="1">
    <location>
        <begin position="284"/>
        <end position="315"/>
    </location>
</feature>
<feature type="domain" description="DUF6534" evidence="3">
    <location>
        <begin position="188"/>
        <end position="272"/>
    </location>
</feature>
<feature type="transmembrane region" description="Helical" evidence="2">
    <location>
        <begin position="28"/>
        <end position="49"/>
    </location>
</feature>
<comment type="caution">
    <text evidence="4">The sequence shown here is derived from an EMBL/GenBank/DDBJ whole genome shotgun (WGS) entry which is preliminary data.</text>
</comment>
<feature type="compositionally biased region" description="Basic and acidic residues" evidence="1">
    <location>
        <begin position="299"/>
        <end position="315"/>
    </location>
</feature>
<dbReference type="Proteomes" id="UP001182556">
    <property type="component" value="Unassembled WGS sequence"/>
</dbReference>
<organism evidence="4 5">
    <name type="scientific">Papiliotrema laurentii</name>
    <name type="common">Cryptococcus laurentii</name>
    <dbReference type="NCBI Taxonomy" id="5418"/>
    <lineage>
        <taxon>Eukaryota</taxon>
        <taxon>Fungi</taxon>
        <taxon>Dikarya</taxon>
        <taxon>Basidiomycota</taxon>
        <taxon>Agaricomycotina</taxon>
        <taxon>Tremellomycetes</taxon>
        <taxon>Tremellales</taxon>
        <taxon>Rhynchogastremaceae</taxon>
        <taxon>Papiliotrema</taxon>
    </lineage>
</organism>
<feature type="transmembrane region" description="Helical" evidence="2">
    <location>
        <begin position="61"/>
        <end position="81"/>
    </location>
</feature>
<evidence type="ECO:0000313" key="5">
    <source>
        <dbReference type="Proteomes" id="UP001182556"/>
    </source>
</evidence>
<evidence type="ECO:0000259" key="3">
    <source>
        <dbReference type="Pfam" id="PF20152"/>
    </source>
</evidence>
<feature type="transmembrane region" description="Helical" evidence="2">
    <location>
        <begin position="101"/>
        <end position="119"/>
    </location>
</feature>
<name>A0AAD9FIT3_PAPLA</name>
<evidence type="ECO:0000256" key="2">
    <source>
        <dbReference type="SAM" id="Phobius"/>
    </source>
</evidence>
<reference evidence="4" key="1">
    <citation type="submission" date="2023-02" db="EMBL/GenBank/DDBJ databases">
        <title>Identification and recombinant expression of a fungal hydrolase from Papiliotrema laurentii that hydrolyzes apple cutin and clears colloidal polyester polyurethane.</title>
        <authorList>
            <consortium name="DOE Joint Genome Institute"/>
            <person name="Roman V.A."/>
            <person name="Bojanowski C."/>
            <person name="Crable B.R."/>
            <person name="Wagner D.N."/>
            <person name="Hung C.S."/>
            <person name="Nadeau L.J."/>
            <person name="Schratz L."/>
            <person name="Haridas S."/>
            <person name="Pangilinan J."/>
            <person name="Lipzen A."/>
            <person name="Na H."/>
            <person name="Yan M."/>
            <person name="Ng V."/>
            <person name="Grigoriev I.V."/>
            <person name="Spatafora J.W."/>
            <person name="Barlow D."/>
            <person name="Biffinger J."/>
            <person name="Kelley-Loughnane N."/>
            <person name="Varaljay V.A."/>
            <person name="Crookes-Goodson W.J."/>
        </authorList>
    </citation>
    <scope>NUCLEOTIDE SEQUENCE</scope>
    <source>
        <strain evidence="4">5307AH</strain>
    </source>
</reference>
<feature type="transmembrane region" description="Helical" evidence="2">
    <location>
        <begin position="182"/>
        <end position="202"/>
    </location>
</feature>
<dbReference type="AlphaFoldDB" id="A0AAD9FIT3"/>
<dbReference type="Pfam" id="PF20152">
    <property type="entry name" value="DUF6534"/>
    <property type="match status" value="1"/>
</dbReference>
<dbReference type="PANTHER" id="PTHR40465:SF1">
    <property type="entry name" value="DUF6534 DOMAIN-CONTAINING PROTEIN"/>
    <property type="match status" value="1"/>
</dbReference>
<sequence length="339" mass="37830">MSSVEASIEAQAKAVISADPGASLGALLLAWMFDFGLFGIIAGQFFFWLSTSRADRVFVKVVVYWVTAFSAGVTVWGIYLFFYHFGLNFGRYASFTRLDRLIWYTILDELVTIPVLIFYMERAYRLHKNSIWIPLVVTPFMMLSVAGSIGSLVHSRNPPSSPTVTPADIASFERLFQVWMNLWLGGLLAADLLVTSLILWGLSKNRSGWSTTDRLIHRLIWMTVEAQFPGTIIAAVNVCLTNSLKSSALNTFFQIVHPKFYTLSLLAVLNSRVALRREADTTQMYASKTRGPTGGTSETDGRYHRTVDTHGAGDVESRADLSYQLDELRHTSDGDAVKE</sequence>
<evidence type="ECO:0000256" key="1">
    <source>
        <dbReference type="SAM" id="MobiDB-lite"/>
    </source>
</evidence>
<protein>
    <recommendedName>
        <fullName evidence="3">DUF6534 domain-containing protein</fullName>
    </recommendedName>
</protein>
<evidence type="ECO:0000313" key="4">
    <source>
        <dbReference type="EMBL" id="KAK1920920.1"/>
    </source>
</evidence>
<dbReference type="InterPro" id="IPR045339">
    <property type="entry name" value="DUF6534"/>
</dbReference>
<keyword evidence="2" id="KW-0472">Membrane</keyword>
<gene>
    <name evidence="4" type="ORF">DB88DRAFT_548703</name>
</gene>